<dbReference type="EMBL" id="CH480823">
    <property type="protein sequence ID" value="EDW56169.1"/>
    <property type="molecule type" value="Genomic_DNA"/>
</dbReference>
<reference evidence="3 4" key="1">
    <citation type="journal article" date="2007" name="Nature">
        <title>Evolution of genes and genomes on the Drosophila phylogeny.</title>
        <authorList>
            <consortium name="Drosophila 12 Genomes Consortium"/>
            <person name="Clark A.G."/>
            <person name="Eisen M.B."/>
            <person name="Smith D.R."/>
            <person name="Bergman C.M."/>
            <person name="Oliver B."/>
            <person name="Markow T.A."/>
            <person name="Kaufman T.C."/>
            <person name="Kellis M."/>
            <person name="Gelbart W."/>
            <person name="Iyer V.N."/>
            <person name="Pollard D.A."/>
            <person name="Sackton T.B."/>
            <person name="Larracuente A.M."/>
            <person name="Singh N.D."/>
            <person name="Abad J.P."/>
            <person name="Abt D.N."/>
            <person name="Adryan B."/>
            <person name="Aguade M."/>
            <person name="Akashi H."/>
            <person name="Anderson W.W."/>
            <person name="Aquadro C.F."/>
            <person name="Ardell D.H."/>
            <person name="Arguello R."/>
            <person name="Artieri C.G."/>
            <person name="Barbash D.A."/>
            <person name="Barker D."/>
            <person name="Barsanti P."/>
            <person name="Batterham P."/>
            <person name="Batzoglou S."/>
            <person name="Begun D."/>
            <person name="Bhutkar A."/>
            <person name="Blanco E."/>
            <person name="Bosak S.A."/>
            <person name="Bradley R.K."/>
            <person name="Brand A.D."/>
            <person name="Brent M.R."/>
            <person name="Brooks A.N."/>
            <person name="Brown R.H."/>
            <person name="Butlin R.K."/>
            <person name="Caggese C."/>
            <person name="Calvi B.R."/>
            <person name="Bernardo de Carvalho A."/>
            <person name="Caspi A."/>
            <person name="Castrezana S."/>
            <person name="Celniker S.E."/>
            <person name="Chang J.L."/>
            <person name="Chapple C."/>
            <person name="Chatterji S."/>
            <person name="Chinwalla A."/>
            <person name="Civetta A."/>
            <person name="Clifton S.W."/>
            <person name="Comeron J.M."/>
            <person name="Costello J.C."/>
            <person name="Coyne J.A."/>
            <person name="Daub J."/>
            <person name="David R.G."/>
            <person name="Delcher A.L."/>
            <person name="Delehaunty K."/>
            <person name="Do C.B."/>
            <person name="Ebling H."/>
            <person name="Edwards K."/>
            <person name="Eickbush T."/>
            <person name="Evans J.D."/>
            <person name="Filipski A."/>
            <person name="Findeiss S."/>
            <person name="Freyhult E."/>
            <person name="Fulton L."/>
            <person name="Fulton R."/>
            <person name="Garcia A.C."/>
            <person name="Gardiner A."/>
            <person name="Garfield D.A."/>
            <person name="Garvin B.E."/>
            <person name="Gibson G."/>
            <person name="Gilbert D."/>
            <person name="Gnerre S."/>
            <person name="Godfrey J."/>
            <person name="Good R."/>
            <person name="Gotea V."/>
            <person name="Gravely B."/>
            <person name="Greenberg A.J."/>
            <person name="Griffiths-Jones S."/>
            <person name="Gross S."/>
            <person name="Guigo R."/>
            <person name="Gustafson E.A."/>
            <person name="Haerty W."/>
            <person name="Hahn M.W."/>
            <person name="Halligan D.L."/>
            <person name="Halpern A.L."/>
            <person name="Halter G.M."/>
            <person name="Han M.V."/>
            <person name="Heger A."/>
            <person name="Hillier L."/>
            <person name="Hinrichs A.S."/>
            <person name="Holmes I."/>
            <person name="Hoskins R.A."/>
            <person name="Hubisz M.J."/>
            <person name="Hultmark D."/>
            <person name="Huntley M.A."/>
            <person name="Jaffe D.B."/>
            <person name="Jagadeeshan S."/>
            <person name="Jeck W.R."/>
            <person name="Johnson J."/>
            <person name="Jones C.D."/>
            <person name="Jordan W.C."/>
            <person name="Karpen G.H."/>
            <person name="Kataoka E."/>
            <person name="Keightley P.D."/>
            <person name="Kheradpour P."/>
            <person name="Kirkness E.F."/>
            <person name="Koerich L.B."/>
            <person name="Kristiansen K."/>
            <person name="Kudrna D."/>
            <person name="Kulathinal R.J."/>
            <person name="Kumar S."/>
            <person name="Kwok R."/>
            <person name="Lander E."/>
            <person name="Langley C.H."/>
            <person name="Lapoint R."/>
            <person name="Lazzaro B.P."/>
            <person name="Lee S.J."/>
            <person name="Levesque L."/>
            <person name="Li R."/>
            <person name="Lin C.F."/>
            <person name="Lin M.F."/>
            <person name="Lindblad-Toh K."/>
            <person name="Llopart A."/>
            <person name="Long M."/>
            <person name="Low L."/>
            <person name="Lozovsky E."/>
            <person name="Lu J."/>
            <person name="Luo M."/>
            <person name="Machado C.A."/>
            <person name="Makalowski W."/>
            <person name="Marzo M."/>
            <person name="Matsuda M."/>
            <person name="Matzkin L."/>
            <person name="McAllister B."/>
            <person name="McBride C.S."/>
            <person name="McKernan B."/>
            <person name="McKernan K."/>
            <person name="Mendez-Lago M."/>
            <person name="Minx P."/>
            <person name="Mollenhauer M.U."/>
            <person name="Montooth K."/>
            <person name="Mount S.M."/>
            <person name="Mu X."/>
            <person name="Myers E."/>
            <person name="Negre B."/>
            <person name="Newfeld S."/>
            <person name="Nielsen R."/>
            <person name="Noor M.A."/>
            <person name="O'Grady P."/>
            <person name="Pachter L."/>
            <person name="Papaceit M."/>
            <person name="Parisi M.J."/>
            <person name="Parisi M."/>
            <person name="Parts L."/>
            <person name="Pedersen J.S."/>
            <person name="Pesole G."/>
            <person name="Phillippy A.M."/>
            <person name="Ponting C.P."/>
            <person name="Pop M."/>
            <person name="Porcelli D."/>
            <person name="Powell J.R."/>
            <person name="Prohaska S."/>
            <person name="Pruitt K."/>
            <person name="Puig M."/>
            <person name="Quesneville H."/>
            <person name="Ram K.R."/>
            <person name="Rand D."/>
            <person name="Rasmussen M.D."/>
            <person name="Reed L.K."/>
            <person name="Reenan R."/>
            <person name="Reily A."/>
            <person name="Remington K.A."/>
            <person name="Rieger T.T."/>
            <person name="Ritchie M.G."/>
            <person name="Robin C."/>
            <person name="Rogers Y.H."/>
            <person name="Rohde C."/>
            <person name="Rozas J."/>
            <person name="Rubenfield M.J."/>
            <person name="Ruiz A."/>
            <person name="Russo S."/>
            <person name="Salzberg S.L."/>
            <person name="Sanchez-Gracia A."/>
            <person name="Saranga D.J."/>
            <person name="Sato H."/>
            <person name="Schaeffer S.W."/>
            <person name="Schatz M.C."/>
            <person name="Schlenke T."/>
            <person name="Schwartz R."/>
            <person name="Segarra C."/>
            <person name="Singh R.S."/>
            <person name="Sirot L."/>
            <person name="Sirota M."/>
            <person name="Sisneros N.B."/>
            <person name="Smith C.D."/>
            <person name="Smith T.F."/>
            <person name="Spieth J."/>
            <person name="Stage D.E."/>
            <person name="Stark A."/>
            <person name="Stephan W."/>
            <person name="Strausberg R.L."/>
            <person name="Strempel S."/>
            <person name="Sturgill D."/>
            <person name="Sutton G."/>
            <person name="Sutton G.G."/>
            <person name="Tao W."/>
            <person name="Teichmann S."/>
            <person name="Tobari Y.N."/>
            <person name="Tomimura Y."/>
            <person name="Tsolas J.M."/>
            <person name="Valente V.L."/>
            <person name="Venter E."/>
            <person name="Venter J.C."/>
            <person name="Vicario S."/>
            <person name="Vieira F.G."/>
            <person name="Vilella A.J."/>
            <person name="Villasante A."/>
            <person name="Walenz B."/>
            <person name="Wang J."/>
            <person name="Wasserman M."/>
            <person name="Watts T."/>
            <person name="Wilson D."/>
            <person name="Wilson R.K."/>
            <person name="Wing R.A."/>
            <person name="Wolfner M.F."/>
            <person name="Wong A."/>
            <person name="Wong G.K."/>
            <person name="Wu C.I."/>
            <person name="Wu G."/>
            <person name="Yamamoto D."/>
            <person name="Yang H.P."/>
            <person name="Yang S.P."/>
            <person name="Yorke J.A."/>
            <person name="Yoshida K."/>
            <person name="Zdobnov E."/>
            <person name="Zhang P."/>
            <person name="Zhang Y."/>
            <person name="Zimin A.V."/>
            <person name="Baldwin J."/>
            <person name="Abdouelleil A."/>
            <person name="Abdulkadir J."/>
            <person name="Abebe A."/>
            <person name="Abera B."/>
            <person name="Abreu J."/>
            <person name="Acer S.C."/>
            <person name="Aftuck L."/>
            <person name="Alexander A."/>
            <person name="An P."/>
            <person name="Anderson E."/>
            <person name="Anderson S."/>
            <person name="Arachi H."/>
            <person name="Azer M."/>
            <person name="Bachantsang P."/>
            <person name="Barry A."/>
            <person name="Bayul T."/>
            <person name="Berlin A."/>
            <person name="Bessette D."/>
            <person name="Bloom T."/>
            <person name="Blye J."/>
            <person name="Boguslavskiy L."/>
            <person name="Bonnet C."/>
            <person name="Boukhgalter B."/>
            <person name="Bourzgui I."/>
            <person name="Brown A."/>
            <person name="Cahill P."/>
            <person name="Channer S."/>
            <person name="Cheshatsang Y."/>
            <person name="Chuda L."/>
            <person name="Citroen M."/>
            <person name="Collymore A."/>
            <person name="Cooke P."/>
            <person name="Costello M."/>
            <person name="D'Aco K."/>
            <person name="Daza R."/>
            <person name="De Haan G."/>
            <person name="DeGray S."/>
            <person name="DeMaso C."/>
            <person name="Dhargay N."/>
            <person name="Dooley K."/>
            <person name="Dooley E."/>
            <person name="Doricent M."/>
            <person name="Dorje P."/>
            <person name="Dorjee K."/>
            <person name="Dupes A."/>
            <person name="Elong R."/>
            <person name="Falk J."/>
            <person name="Farina A."/>
            <person name="Faro S."/>
            <person name="Ferguson D."/>
            <person name="Fisher S."/>
            <person name="Foley C.D."/>
            <person name="Franke A."/>
            <person name="Friedrich D."/>
            <person name="Gadbois L."/>
            <person name="Gearin G."/>
            <person name="Gearin C.R."/>
            <person name="Giannoukos G."/>
            <person name="Goode T."/>
            <person name="Graham J."/>
            <person name="Grandbois E."/>
            <person name="Grewal S."/>
            <person name="Gyaltsen K."/>
            <person name="Hafez N."/>
            <person name="Hagos B."/>
            <person name="Hall J."/>
            <person name="Henson C."/>
            <person name="Hollinger A."/>
            <person name="Honan T."/>
            <person name="Huard M.D."/>
            <person name="Hughes L."/>
            <person name="Hurhula B."/>
            <person name="Husby M.E."/>
            <person name="Kamat A."/>
            <person name="Kanga B."/>
            <person name="Kashin S."/>
            <person name="Khazanovich D."/>
            <person name="Kisner P."/>
            <person name="Lance K."/>
            <person name="Lara M."/>
            <person name="Lee W."/>
            <person name="Lennon N."/>
            <person name="Letendre F."/>
            <person name="LeVine R."/>
            <person name="Lipovsky A."/>
            <person name="Liu X."/>
            <person name="Liu J."/>
            <person name="Liu S."/>
            <person name="Lokyitsang T."/>
            <person name="Lokyitsang Y."/>
            <person name="Lubonja R."/>
            <person name="Lui A."/>
            <person name="MacDonald P."/>
            <person name="Magnisalis V."/>
            <person name="Maru K."/>
            <person name="Matthews C."/>
            <person name="McCusker W."/>
            <person name="McDonough S."/>
            <person name="Mehta T."/>
            <person name="Meldrim J."/>
            <person name="Meneus L."/>
            <person name="Mihai O."/>
            <person name="Mihalev A."/>
            <person name="Mihova T."/>
            <person name="Mittelman R."/>
            <person name="Mlenga V."/>
            <person name="Montmayeur A."/>
            <person name="Mulrain L."/>
            <person name="Navidi A."/>
            <person name="Naylor J."/>
            <person name="Negash T."/>
            <person name="Nguyen T."/>
            <person name="Nguyen N."/>
            <person name="Nicol R."/>
            <person name="Norbu C."/>
            <person name="Norbu N."/>
            <person name="Novod N."/>
            <person name="O'Neill B."/>
            <person name="Osman S."/>
            <person name="Markiewicz E."/>
            <person name="Oyono O.L."/>
            <person name="Patti C."/>
            <person name="Phunkhang P."/>
            <person name="Pierre F."/>
            <person name="Priest M."/>
            <person name="Raghuraman S."/>
            <person name="Rege F."/>
            <person name="Reyes R."/>
            <person name="Rise C."/>
            <person name="Rogov P."/>
            <person name="Ross K."/>
            <person name="Ryan E."/>
            <person name="Settipalli S."/>
            <person name="Shea T."/>
            <person name="Sherpa N."/>
            <person name="Shi L."/>
            <person name="Shih D."/>
            <person name="Sparrow T."/>
            <person name="Spaulding J."/>
            <person name="Stalker J."/>
            <person name="Stange-Thomann N."/>
            <person name="Stavropoulos S."/>
            <person name="Stone C."/>
            <person name="Strader C."/>
            <person name="Tesfaye S."/>
            <person name="Thomson T."/>
            <person name="Thoulutsang Y."/>
            <person name="Thoulutsang D."/>
            <person name="Topham K."/>
            <person name="Topping I."/>
            <person name="Tsamla T."/>
            <person name="Vassiliev H."/>
            <person name="Vo A."/>
            <person name="Wangchuk T."/>
            <person name="Wangdi T."/>
            <person name="Weiand M."/>
            <person name="Wilkinson J."/>
            <person name="Wilson A."/>
            <person name="Yadav S."/>
            <person name="Young G."/>
            <person name="Yu Q."/>
            <person name="Zembek L."/>
            <person name="Zhong D."/>
            <person name="Zimmer A."/>
            <person name="Zwirko Z."/>
            <person name="Jaffe D.B."/>
            <person name="Alvarez P."/>
            <person name="Brockman W."/>
            <person name="Butler J."/>
            <person name="Chin C."/>
            <person name="Gnerre S."/>
            <person name="Grabherr M."/>
            <person name="Kleber M."/>
            <person name="Mauceli E."/>
            <person name="MacCallum I."/>
        </authorList>
    </citation>
    <scope>NUCLEOTIDE SEQUENCE [LARGE SCALE GENOMIC DNA]</scope>
    <source>
        <strain evidence="4">Rob3c / Tucson 14021-0248.25</strain>
    </source>
</reference>
<feature type="compositionally biased region" description="Polar residues" evidence="1">
    <location>
        <begin position="334"/>
        <end position="350"/>
    </location>
</feature>
<name>B4I771_DROSE</name>
<organism evidence="4">
    <name type="scientific">Drosophila sechellia</name>
    <name type="common">Fruit fly</name>
    <dbReference type="NCBI Taxonomy" id="7238"/>
    <lineage>
        <taxon>Eukaryota</taxon>
        <taxon>Metazoa</taxon>
        <taxon>Ecdysozoa</taxon>
        <taxon>Arthropoda</taxon>
        <taxon>Hexapoda</taxon>
        <taxon>Insecta</taxon>
        <taxon>Pterygota</taxon>
        <taxon>Neoptera</taxon>
        <taxon>Endopterygota</taxon>
        <taxon>Diptera</taxon>
        <taxon>Brachycera</taxon>
        <taxon>Muscomorpha</taxon>
        <taxon>Ephydroidea</taxon>
        <taxon>Drosophilidae</taxon>
        <taxon>Drosophila</taxon>
        <taxon>Sophophora</taxon>
    </lineage>
</organism>
<evidence type="ECO:0000256" key="1">
    <source>
        <dbReference type="SAM" id="MobiDB-lite"/>
    </source>
</evidence>
<dbReference type="AlphaFoldDB" id="B4I771"/>
<feature type="compositionally biased region" description="Low complexity" evidence="1">
    <location>
        <begin position="60"/>
        <end position="78"/>
    </location>
</feature>
<dbReference type="KEGG" id="dse:6615010"/>
<evidence type="ECO:0000313" key="3">
    <source>
        <dbReference type="EMBL" id="EDW56169.1"/>
    </source>
</evidence>
<gene>
    <name evidence="3" type="primary">Dsec\GM22731</name>
    <name evidence="3" type="ORF">Dsec_GM22731</name>
</gene>
<sequence>MRMLRLQLLALLLVGLLLALISADPVPQDTEVAREKRGTITLDFGLLLRNLLLKSAQLSSAKANLARTTRRPPTTTTTTPPPPPPPAPIRIRKPTWHPFFSSGFLPGAFDVDYADPPAPRPPAPPPPTTQPPRRVRPQVRPRPRPTTLPPPPPPNYDYDYDYDAQPAAPAEPPPPPPPPPPPTAPPRPRPRPRPRPQQPDPQQRRPAQLGDRLIYQYAQPTDTFFRSRAVAEATAAADPDSGDLDDSQNPDSAADPDAAAFPATTDGPDSQPAPPPPSALRFLVNYQSEDDFGPPFAGQRAQDAGQDGGQDQGSADASGIPVSSQGYFPPLELGNQNRFPTFNQQQYFYK</sequence>
<keyword evidence="2" id="KW-0732">Signal</keyword>
<feature type="signal peptide" evidence="2">
    <location>
        <begin position="1"/>
        <end position="23"/>
    </location>
</feature>
<dbReference type="OrthoDB" id="7873220at2759"/>
<evidence type="ECO:0000256" key="2">
    <source>
        <dbReference type="SAM" id="SignalP"/>
    </source>
</evidence>
<dbReference type="HOGENOM" id="CLU_812017_0_0_1"/>
<dbReference type="Proteomes" id="UP000001292">
    <property type="component" value="Unassembled WGS sequence"/>
</dbReference>
<feature type="compositionally biased region" description="Low complexity" evidence="1">
    <location>
        <begin position="249"/>
        <end position="270"/>
    </location>
</feature>
<evidence type="ECO:0000313" key="4">
    <source>
        <dbReference type="Proteomes" id="UP000001292"/>
    </source>
</evidence>
<proteinExistence type="predicted"/>
<feature type="compositionally biased region" description="Pro residues" evidence="1">
    <location>
        <begin position="169"/>
        <end position="187"/>
    </location>
</feature>
<feature type="compositionally biased region" description="Pro residues" evidence="1">
    <location>
        <begin position="144"/>
        <end position="155"/>
    </location>
</feature>
<feature type="region of interest" description="Disordered" evidence="1">
    <location>
        <begin position="108"/>
        <end position="350"/>
    </location>
</feature>
<feature type="compositionally biased region" description="Pro residues" evidence="1">
    <location>
        <begin position="116"/>
        <end position="130"/>
    </location>
</feature>
<protein>
    <submittedName>
        <fullName evidence="3">GM22731</fullName>
    </submittedName>
</protein>
<feature type="region of interest" description="Disordered" evidence="1">
    <location>
        <begin position="60"/>
        <end position="93"/>
    </location>
</feature>
<feature type="chain" id="PRO_5002810141" evidence="2">
    <location>
        <begin position="24"/>
        <end position="350"/>
    </location>
</feature>
<feature type="compositionally biased region" description="Basic residues" evidence="1">
    <location>
        <begin position="133"/>
        <end position="143"/>
    </location>
</feature>
<keyword evidence="4" id="KW-1185">Reference proteome</keyword>
<feature type="compositionally biased region" description="Pro residues" evidence="1">
    <location>
        <begin position="79"/>
        <end position="88"/>
    </location>
</feature>
<dbReference type="OMA" id="WPRPYDY"/>
<accession>B4I771</accession>
<dbReference type="STRING" id="7238.B4I771"/>